<protein>
    <submittedName>
        <fullName evidence="1">Putative lipoprotein</fullName>
    </submittedName>
</protein>
<keyword evidence="1" id="KW-0449">Lipoprotein</keyword>
<proteinExistence type="predicted"/>
<sequence>MKLFLKLILLNFIALGLVLSSCKKEINANSEDGDILFQELNNYYVSVGYNPIKKDDLIDMTHITIDGESKRDYKMFKFLPVFYKLSSLSLKNLKFSHVSSNELGNLEKISLGELIIENCDIKDDQLGLFINKANKIFRVAIFNAPNITDESLKLLLGLKEIDEIYVVNTGISQEGMWKLNSKFGEKLREPGHVLGE</sequence>
<name>A0A828Z516_9LEPT</name>
<evidence type="ECO:0000313" key="2">
    <source>
        <dbReference type="Proteomes" id="UP000001338"/>
    </source>
</evidence>
<dbReference type="SUPFAM" id="SSF52047">
    <property type="entry name" value="RNI-like"/>
    <property type="match status" value="1"/>
</dbReference>
<dbReference type="Proteomes" id="UP000001338">
    <property type="component" value="Unassembled WGS sequence"/>
</dbReference>
<dbReference type="InterPro" id="IPR032675">
    <property type="entry name" value="LRR_dom_sf"/>
</dbReference>
<dbReference type="Gene3D" id="3.80.10.10">
    <property type="entry name" value="Ribonuclease Inhibitor"/>
    <property type="match status" value="1"/>
</dbReference>
<dbReference type="PROSITE" id="PS51257">
    <property type="entry name" value="PROKAR_LIPOPROTEIN"/>
    <property type="match status" value="1"/>
</dbReference>
<accession>A0A828Z516</accession>
<dbReference type="AlphaFoldDB" id="A0A828Z516"/>
<organism evidence="1 2">
    <name type="scientific">Leptospira weilii str. 2006001853</name>
    <dbReference type="NCBI Taxonomy" id="1001589"/>
    <lineage>
        <taxon>Bacteria</taxon>
        <taxon>Pseudomonadati</taxon>
        <taxon>Spirochaetota</taxon>
        <taxon>Spirochaetia</taxon>
        <taxon>Leptospirales</taxon>
        <taxon>Leptospiraceae</taxon>
        <taxon>Leptospira</taxon>
    </lineage>
</organism>
<dbReference type="EMBL" id="AFLV02000019">
    <property type="protein sequence ID" value="EKR65424.1"/>
    <property type="molecule type" value="Genomic_DNA"/>
</dbReference>
<gene>
    <name evidence="1" type="ORF">LEP1GSC036_0887</name>
</gene>
<comment type="caution">
    <text evidence="1">The sequence shown here is derived from an EMBL/GenBank/DDBJ whole genome shotgun (WGS) entry which is preliminary data.</text>
</comment>
<reference evidence="1 2" key="1">
    <citation type="submission" date="2012-10" db="EMBL/GenBank/DDBJ databases">
        <authorList>
            <person name="Harkins D.M."/>
            <person name="Durkin A.S."/>
            <person name="Brinkac L.M."/>
            <person name="Haft D.H."/>
            <person name="Selengut J.D."/>
            <person name="Sanka R."/>
            <person name="DePew J."/>
            <person name="Purushe J."/>
            <person name="Whelen A.C."/>
            <person name="Vinetz J.M."/>
            <person name="Sutton G.G."/>
            <person name="Nierman W.C."/>
            <person name="Fouts D.E."/>
        </authorList>
    </citation>
    <scope>NUCLEOTIDE SEQUENCE [LARGE SCALE GENOMIC DNA]</scope>
    <source>
        <strain evidence="1 2">2006001853</strain>
    </source>
</reference>
<evidence type="ECO:0000313" key="1">
    <source>
        <dbReference type="EMBL" id="EKR65424.1"/>
    </source>
</evidence>